<dbReference type="KEGG" id="mvo:Mvol_0364"/>
<evidence type="ECO:0000313" key="2">
    <source>
        <dbReference type="Proteomes" id="UP000007722"/>
    </source>
</evidence>
<dbReference type="HOGENOM" id="CLU_2930270_0_0_2"/>
<keyword evidence="2" id="KW-1185">Reference proteome</keyword>
<sequence length="60" mass="6890">MKNLANSCNSRCMLHDSKVSKMSLANSINKLVDNIEDSIVNVKSNVGIFSYFSYFSFQWY</sequence>
<dbReference type="Proteomes" id="UP000007722">
    <property type="component" value="Chromosome"/>
</dbReference>
<reference evidence="1 2" key="1">
    <citation type="submission" date="2010-05" db="EMBL/GenBank/DDBJ databases">
        <title>Complete sequence of Methanococcus voltae A3.</title>
        <authorList>
            <consortium name="US DOE Joint Genome Institute"/>
            <person name="Lucas S."/>
            <person name="Copeland A."/>
            <person name="Lapidus A."/>
            <person name="Cheng J.-F."/>
            <person name="Bruce D."/>
            <person name="Goodwin L."/>
            <person name="Pitluck S."/>
            <person name="Lowry S."/>
            <person name="Clum A."/>
            <person name="Land M."/>
            <person name="Hauser L."/>
            <person name="Kyrpides N."/>
            <person name="Mikhailova N."/>
            <person name="Whitman W.B."/>
            <person name="Woyke T."/>
        </authorList>
    </citation>
    <scope>NUCLEOTIDE SEQUENCE [LARGE SCALE GENOMIC DNA]</scope>
    <source>
        <strain evidence="2">ATCC BAA-1334 / A3</strain>
    </source>
</reference>
<dbReference type="OrthoDB" id="62213at2157"/>
<dbReference type="InParanoid" id="D7DSB4"/>
<evidence type="ECO:0000313" key="1">
    <source>
        <dbReference type="EMBL" id="ADI36024.1"/>
    </source>
</evidence>
<accession>D7DSB4</accession>
<dbReference type="AlphaFoldDB" id="D7DSB4"/>
<protein>
    <submittedName>
        <fullName evidence="1">Uncharacterized protein</fullName>
    </submittedName>
</protein>
<gene>
    <name evidence="1" type="ordered locus">Mvol_0364</name>
</gene>
<dbReference type="EMBL" id="CP002057">
    <property type="protein sequence ID" value="ADI36024.1"/>
    <property type="molecule type" value="Genomic_DNA"/>
</dbReference>
<proteinExistence type="predicted"/>
<organism evidence="1 2">
    <name type="scientific">Methanococcus voltae (strain ATCC BAA-1334 / A3)</name>
    <dbReference type="NCBI Taxonomy" id="456320"/>
    <lineage>
        <taxon>Archaea</taxon>
        <taxon>Methanobacteriati</taxon>
        <taxon>Methanobacteriota</taxon>
        <taxon>Methanomada group</taxon>
        <taxon>Methanococci</taxon>
        <taxon>Methanococcales</taxon>
        <taxon>Methanococcaceae</taxon>
        <taxon>Methanococcus</taxon>
    </lineage>
</organism>
<name>D7DSB4_METV3</name>